<dbReference type="AlphaFoldDB" id="A0A8J7TJW4"/>
<evidence type="ECO:0000313" key="3">
    <source>
        <dbReference type="Proteomes" id="UP000664277"/>
    </source>
</evidence>
<sequence length="255" mass="28370">MADVQNSLESAEPRTQQRPAPNKASDALFDEYMNTPPARLEAKHGGDIEVHYGSDQYKDNLARGLTAAAESLEVSDVRKHLEPMSAQERAETLKAMACINSDRHANDPHGVPKLELIDSEKGLTIEAEYKSWDLFGRQLPSKRYSESIGLTPKGEVADKEEPLYNGHTADAYARAAGVGETKEIAKALESMSPEDRVKFLADVECANRKQYVEDRRGTPLLNFRVSPGAEVVDLSVVYDPHRKDSKERKYRVGVE</sequence>
<proteinExistence type="predicted"/>
<dbReference type="Proteomes" id="UP000664277">
    <property type="component" value="Unassembled WGS sequence"/>
</dbReference>
<feature type="region of interest" description="Disordered" evidence="1">
    <location>
        <begin position="1"/>
        <end position="30"/>
    </location>
</feature>
<comment type="caution">
    <text evidence="2">The sequence shown here is derived from an EMBL/GenBank/DDBJ whole genome shotgun (WGS) entry which is preliminary data.</text>
</comment>
<name>A0A8J7TJW4_9BACT</name>
<dbReference type="EMBL" id="JAFLCK010000002">
    <property type="protein sequence ID" value="MBN8659110.1"/>
    <property type="molecule type" value="Genomic_DNA"/>
</dbReference>
<feature type="compositionally biased region" description="Polar residues" evidence="1">
    <location>
        <begin position="1"/>
        <end position="19"/>
    </location>
</feature>
<gene>
    <name evidence="2" type="ORF">J0M35_02020</name>
</gene>
<reference evidence="2" key="1">
    <citation type="submission" date="2021-02" db="EMBL/GenBank/DDBJ databases">
        <title>Genome-Resolved Metagenomics of a Microbial Community Performing Photosynthetic Biological Nutrient Removal.</title>
        <authorList>
            <person name="Mcdaniel E.A."/>
        </authorList>
    </citation>
    <scope>NUCLEOTIDE SEQUENCE</scope>
    <source>
        <strain evidence="2">UWPOB_OBS1</strain>
    </source>
</reference>
<evidence type="ECO:0000256" key="1">
    <source>
        <dbReference type="SAM" id="MobiDB-lite"/>
    </source>
</evidence>
<protein>
    <submittedName>
        <fullName evidence="2">Uncharacterized protein</fullName>
    </submittedName>
</protein>
<accession>A0A8J7TJW4</accession>
<organism evidence="2 3">
    <name type="scientific">Candidatus Obscuribacter phosphatis</name>
    <dbReference type="NCBI Taxonomy" id="1906157"/>
    <lineage>
        <taxon>Bacteria</taxon>
        <taxon>Bacillati</taxon>
        <taxon>Candidatus Melainabacteria</taxon>
        <taxon>Candidatus Obscuribacterales</taxon>
        <taxon>Candidatus Obscuribacteraceae</taxon>
        <taxon>Candidatus Obscuribacter</taxon>
    </lineage>
</organism>
<evidence type="ECO:0000313" key="2">
    <source>
        <dbReference type="EMBL" id="MBN8659110.1"/>
    </source>
</evidence>